<dbReference type="GO" id="GO:0004312">
    <property type="term" value="F:fatty acid synthase activity"/>
    <property type="evidence" value="ECO:0007669"/>
    <property type="project" value="TreeGrafter"/>
</dbReference>
<protein>
    <recommendedName>
        <fullName evidence="4">Ketosynthase family 3 (KS3) domain-containing protein</fullName>
    </recommendedName>
</protein>
<dbReference type="PROSITE" id="PS52004">
    <property type="entry name" value="KS3_2"/>
    <property type="match status" value="1"/>
</dbReference>
<dbReference type="eggNOG" id="KOG1202">
    <property type="taxonomic scope" value="Eukaryota"/>
</dbReference>
<dbReference type="InterPro" id="IPR014030">
    <property type="entry name" value="Ketoacyl_synth_N"/>
</dbReference>
<dbReference type="RefSeq" id="XP_009034155.1">
    <property type="nucleotide sequence ID" value="XM_009035907.1"/>
</dbReference>
<dbReference type="EMBL" id="GL833123">
    <property type="protein sequence ID" value="EGB10593.1"/>
    <property type="molecule type" value="Genomic_DNA"/>
</dbReference>
<dbReference type="KEGG" id="aaf:AURANDRAFT_6121"/>
<feature type="non-terminal residue" evidence="5">
    <location>
        <position position="1"/>
    </location>
</feature>
<keyword evidence="6" id="KW-1185">Reference proteome</keyword>
<dbReference type="InterPro" id="IPR016039">
    <property type="entry name" value="Thiolase-like"/>
</dbReference>
<dbReference type="PROSITE" id="PS00606">
    <property type="entry name" value="KS3_1"/>
    <property type="match status" value="1"/>
</dbReference>
<dbReference type="OrthoDB" id="416130at2759"/>
<dbReference type="InterPro" id="IPR018201">
    <property type="entry name" value="Ketoacyl_synth_AS"/>
</dbReference>
<evidence type="ECO:0000313" key="5">
    <source>
        <dbReference type="EMBL" id="EGB10593.1"/>
    </source>
</evidence>
<dbReference type="GeneID" id="20223368"/>
<evidence type="ECO:0000256" key="2">
    <source>
        <dbReference type="ARBA" id="ARBA00022553"/>
    </source>
</evidence>
<evidence type="ECO:0000313" key="6">
    <source>
        <dbReference type="Proteomes" id="UP000002729"/>
    </source>
</evidence>
<evidence type="ECO:0000256" key="1">
    <source>
        <dbReference type="ARBA" id="ARBA00022450"/>
    </source>
</evidence>
<keyword evidence="2" id="KW-0597">Phosphoprotein</keyword>
<dbReference type="SUPFAM" id="SSF53901">
    <property type="entry name" value="Thiolase-like"/>
    <property type="match status" value="2"/>
</dbReference>
<dbReference type="SMART" id="SM00825">
    <property type="entry name" value="PKS_KS"/>
    <property type="match status" value="1"/>
</dbReference>
<dbReference type="Proteomes" id="UP000002729">
    <property type="component" value="Unassembled WGS sequence"/>
</dbReference>
<evidence type="ECO:0000256" key="3">
    <source>
        <dbReference type="ARBA" id="ARBA00022679"/>
    </source>
</evidence>
<dbReference type="PANTHER" id="PTHR43775:SF37">
    <property type="entry name" value="SI:DKEY-61P9.11"/>
    <property type="match status" value="1"/>
</dbReference>
<sequence>REAAELDASAGLVLEATSAALGDLARTHVGIFLGAGGFIMSAAINTMGSRGSRPPSVYAGTAVALSVASGRASYALGLTGPCLTLDTACSSSLVALHAASSALRNDECARAAATGVCVVIEETTRAFSAAGMLSARGRCHTFDWRADGYCRGEGVGAFVLEDDAGSVASRGTSVQQDGASASLTAPNGSSQRRLIASIDAPRTCLEAHGTGTALGD</sequence>
<evidence type="ECO:0000259" key="4">
    <source>
        <dbReference type="PROSITE" id="PS52004"/>
    </source>
</evidence>
<name>F0Y1X2_AURAN</name>
<dbReference type="InterPro" id="IPR020841">
    <property type="entry name" value="PKS_Beta-ketoAc_synthase_dom"/>
</dbReference>
<dbReference type="CDD" id="cd00833">
    <property type="entry name" value="PKS"/>
    <property type="match status" value="1"/>
</dbReference>
<dbReference type="GO" id="GO:0006633">
    <property type="term" value="P:fatty acid biosynthetic process"/>
    <property type="evidence" value="ECO:0007669"/>
    <property type="project" value="InterPro"/>
</dbReference>
<dbReference type="InterPro" id="IPR050091">
    <property type="entry name" value="PKS_NRPS_Biosynth_Enz"/>
</dbReference>
<dbReference type="Gene3D" id="3.40.47.10">
    <property type="match status" value="1"/>
</dbReference>
<keyword evidence="3" id="KW-0808">Transferase</keyword>
<dbReference type="GO" id="GO:0004315">
    <property type="term" value="F:3-oxoacyl-[acyl-carrier-protein] synthase activity"/>
    <property type="evidence" value="ECO:0007669"/>
    <property type="project" value="InterPro"/>
</dbReference>
<proteinExistence type="predicted"/>
<dbReference type="PANTHER" id="PTHR43775">
    <property type="entry name" value="FATTY ACID SYNTHASE"/>
    <property type="match status" value="1"/>
</dbReference>
<accession>F0Y1X2</accession>
<feature type="non-terminal residue" evidence="5">
    <location>
        <position position="216"/>
    </location>
</feature>
<reference evidence="5 6" key="1">
    <citation type="journal article" date="2011" name="Proc. Natl. Acad. Sci. U.S.A.">
        <title>Niche of harmful alga Aureococcus anophagefferens revealed through ecogenomics.</title>
        <authorList>
            <person name="Gobler C.J."/>
            <person name="Berry D.L."/>
            <person name="Dyhrman S.T."/>
            <person name="Wilhelm S.W."/>
            <person name="Salamov A."/>
            <person name="Lobanov A.V."/>
            <person name="Zhang Y."/>
            <person name="Collier J.L."/>
            <person name="Wurch L.L."/>
            <person name="Kustka A.B."/>
            <person name="Dill B.D."/>
            <person name="Shah M."/>
            <person name="VerBerkmoes N.C."/>
            <person name="Kuo A."/>
            <person name="Terry A."/>
            <person name="Pangilinan J."/>
            <person name="Lindquist E.A."/>
            <person name="Lucas S."/>
            <person name="Paulsen I.T."/>
            <person name="Hattenrath-Lehmann T.K."/>
            <person name="Talmage S.C."/>
            <person name="Walker E.A."/>
            <person name="Koch F."/>
            <person name="Burson A.M."/>
            <person name="Marcoval M.A."/>
            <person name="Tang Y.Z."/>
            <person name="Lecleir G.R."/>
            <person name="Coyne K.J."/>
            <person name="Berg G.M."/>
            <person name="Bertrand E.M."/>
            <person name="Saito M.A."/>
            <person name="Gladyshev V.N."/>
            <person name="Grigoriev I.V."/>
        </authorList>
    </citation>
    <scope>NUCLEOTIDE SEQUENCE [LARGE SCALE GENOMIC DNA]</scope>
    <source>
        <strain evidence="6">CCMP 1984</strain>
    </source>
</reference>
<feature type="domain" description="Ketosynthase family 3 (KS3)" evidence="4">
    <location>
        <begin position="1"/>
        <end position="216"/>
    </location>
</feature>
<dbReference type="Pfam" id="PF00109">
    <property type="entry name" value="ketoacyl-synt"/>
    <property type="match status" value="1"/>
</dbReference>
<gene>
    <name evidence="5" type="ORF">AURANDRAFT_6121</name>
</gene>
<organism evidence="6">
    <name type="scientific">Aureococcus anophagefferens</name>
    <name type="common">Harmful bloom alga</name>
    <dbReference type="NCBI Taxonomy" id="44056"/>
    <lineage>
        <taxon>Eukaryota</taxon>
        <taxon>Sar</taxon>
        <taxon>Stramenopiles</taxon>
        <taxon>Ochrophyta</taxon>
        <taxon>Pelagophyceae</taxon>
        <taxon>Pelagomonadales</taxon>
        <taxon>Pelagomonadaceae</taxon>
        <taxon>Aureococcus</taxon>
    </lineage>
</organism>
<keyword evidence="1" id="KW-0596">Phosphopantetheine</keyword>
<dbReference type="AlphaFoldDB" id="F0Y1X2"/>
<dbReference type="InParanoid" id="F0Y1X2"/>